<proteinExistence type="predicted"/>
<feature type="signal peptide" evidence="2">
    <location>
        <begin position="1"/>
        <end position="22"/>
    </location>
</feature>
<dbReference type="EMBL" id="JBBMFD010000007">
    <property type="protein sequence ID" value="MEQ2440406.1"/>
    <property type="molecule type" value="Genomic_DNA"/>
</dbReference>
<sequence length="1160" mass="126721">MARSRKLVSLILALTMCLSLFAVNTAAAEDDVDSLPEAVFDVYKSEMDRGFLCAAVGNGVFLSWRLFPEEATGFDDEAKRLTGTDFAVFKNGVKIADVTDSTDYLDATGTIDDEYVIVTVVDGKYVSRSKALKPAPRLTDGYADASGNGADLSGYLAFPLHRPADVTLPHSTIAGETQTWPYYMDEMQVADVDGSGELSFVIKWQGHNPDVINPDYTTPVIYQCYKMDGTILWEINLGINIRAGQHYSAPNLEDLDGDGKAEFLVKTAPGSKWRSFENGVYDESVPYTYITMVETGQTRWDGTSNWSHEDDFRTNDGTTTPATREDGTLFQWMVQFFKNWQDHPEVRAAYYGPNLEYNAYEDRGGYGWWAYPPQVMLGMFPADYEKMDLNGDTPGPVGTAGKYNTFVASAADTGWTQEQWDILNAMPKDPAAFKNHVITDEEALALAHLFYASRNPSNRFVSGHVIDAPEFYTVFNGETGAEMDTIPYAVQAGMKDPVTGKYYPDIGILWNDFTATVEPMNRVERSKSSAAYLDGPGQNPSALVGRGYYSRTTFTRYDWDGENLTSKVIADTGFEVCPNPFKNGPVEYDWSTWPNITTSPNVTYGNTHGGPGRGEGPYVFDPAKPRDVVRDENGKGYSATEQGQHQMSIMDVDGDGFDEIIHGGVTYNSDGSIRHVEYYWHFADGSTSTEPGVGPGTWDKIQHGNSIQVAYLHPDQEDPMTWMDAAEGGWVGAVLQNANTGEIVYFDANGTEDAWSGSSLYHGRATMGKFTDEPGWQIVASNNQTRTTPIGVLGGLRQHDGTKSQYNPSIGTNFNINWRPNLTTQVVAGTNATLGAAANVTLQDSDGKGGEFADILKTQDTLAHGGTKGQPAMKADLLGDYREELVLGTTNEAGPELRIYFNAEDSTHKLATLMADRRYRVEINRQQGEYNQPAYTGYYYGSDMRMDVYFQSIQPKLSSTVYNAKTGKDRYLVNETITATISTPTSVNQVALQTEAGLGLAAFTSVETVGNYKVWTLQFPLGTAGDRTLSVLAAGEDGVLAASGVYVSFAVGSKPAAPPVGNDPKVKEVKLVSGTMKVNTPIVFQIKTTTAVTKVAFFNESGAGLASSPAPTYVDQGGERVWTVTLSLGSPGSRTLKAKAQGADGKWMDSDHTISFSLTR</sequence>
<feature type="domain" description="Rhamnogalacturonan lyase family 11 C-terminal" evidence="4">
    <location>
        <begin position="635"/>
        <end position="945"/>
    </location>
</feature>
<feature type="domain" description="Rhamnogalacturonan lyase family 11 C-terminal" evidence="4">
    <location>
        <begin position="460"/>
        <end position="572"/>
    </location>
</feature>
<evidence type="ECO:0000259" key="3">
    <source>
        <dbReference type="Pfam" id="PF18370"/>
    </source>
</evidence>
<dbReference type="Gene3D" id="2.60.40.10">
    <property type="entry name" value="Immunoglobulins"/>
    <property type="match status" value="1"/>
</dbReference>
<dbReference type="SUPFAM" id="SSF69318">
    <property type="entry name" value="Integrin alpha N-terminal domain"/>
    <property type="match status" value="1"/>
</dbReference>
<evidence type="ECO:0000313" key="5">
    <source>
        <dbReference type="EMBL" id="MEQ2440406.1"/>
    </source>
</evidence>
<dbReference type="InterPro" id="IPR028994">
    <property type="entry name" value="Integrin_alpha_N"/>
</dbReference>
<dbReference type="Pfam" id="PF21348">
    <property type="entry name" value="RGL11_C"/>
    <property type="match status" value="3"/>
</dbReference>
<gene>
    <name evidence="5" type="ORF">WMO26_06150</name>
</gene>
<name>A0ABV1DZC2_9FIRM</name>
<evidence type="ECO:0000313" key="6">
    <source>
        <dbReference type="Proteomes" id="UP001489509"/>
    </source>
</evidence>
<keyword evidence="2" id="KW-0732">Signal</keyword>
<dbReference type="PANTHER" id="PTHR43118:SF1">
    <property type="entry name" value="RHAMNOGALACTURONAN LYASE (EUROFUNG)"/>
    <property type="match status" value="1"/>
</dbReference>
<reference evidence="5 6" key="1">
    <citation type="submission" date="2024-03" db="EMBL/GenBank/DDBJ databases">
        <title>Human intestinal bacterial collection.</title>
        <authorList>
            <person name="Pauvert C."/>
            <person name="Hitch T.C.A."/>
            <person name="Clavel T."/>
        </authorList>
    </citation>
    <scope>NUCLEOTIDE SEQUENCE [LARGE SCALE GENOMIC DNA]</scope>
    <source>
        <strain evidence="5 6">CLA-JM-H44</strain>
    </source>
</reference>
<evidence type="ECO:0000256" key="1">
    <source>
        <dbReference type="SAM" id="MobiDB-lite"/>
    </source>
</evidence>
<evidence type="ECO:0008006" key="7">
    <source>
        <dbReference type="Google" id="ProtNLM"/>
    </source>
</evidence>
<protein>
    <recommendedName>
        <fullName evidence="7">Rhamnogalacturonan I lyase beta-sheet domain-containing protein</fullName>
    </recommendedName>
</protein>
<dbReference type="Proteomes" id="UP001489509">
    <property type="component" value="Unassembled WGS sequence"/>
</dbReference>
<dbReference type="Pfam" id="PF18370">
    <property type="entry name" value="RGI_lyase"/>
    <property type="match status" value="1"/>
</dbReference>
<organism evidence="5 6">
    <name type="scientific">Solibaculum intestinale</name>
    <dbReference type="NCBI Taxonomy" id="3133165"/>
    <lineage>
        <taxon>Bacteria</taxon>
        <taxon>Bacillati</taxon>
        <taxon>Bacillota</taxon>
        <taxon>Clostridia</taxon>
        <taxon>Eubacteriales</taxon>
        <taxon>Oscillospiraceae</taxon>
        <taxon>Solibaculum</taxon>
    </lineage>
</organism>
<feature type="region of interest" description="Disordered" evidence="1">
    <location>
        <begin position="301"/>
        <end position="323"/>
    </location>
</feature>
<keyword evidence="6" id="KW-1185">Reference proteome</keyword>
<evidence type="ECO:0000256" key="2">
    <source>
        <dbReference type="SAM" id="SignalP"/>
    </source>
</evidence>
<comment type="caution">
    <text evidence="5">The sequence shown here is derived from an EMBL/GenBank/DDBJ whole genome shotgun (WGS) entry which is preliminary data.</text>
</comment>
<evidence type="ECO:0000259" key="4">
    <source>
        <dbReference type="Pfam" id="PF21348"/>
    </source>
</evidence>
<dbReference type="InterPro" id="IPR013783">
    <property type="entry name" value="Ig-like_fold"/>
</dbReference>
<dbReference type="RefSeq" id="WP_349218950.1">
    <property type="nucleotide sequence ID" value="NZ_JBBMFD010000007.1"/>
</dbReference>
<dbReference type="InterPro" id="IPR041624">
    <property type="entry name" value="RGI_lyase"/>
</dbReference>
<dbReference type="InterPro" id="IPR034641">
    <property type="entry name" value="RGL11"/>
</dbReference>
<accession>A0ABV1DZC2</accession>
<feature type="chain" id="PRO_5045414066" description="Rhamnogalacturonan I lyase beta-sheet domain-containing protein" evidence="2">
    <location>
        <begin position="23"/>
        <end position="1160"/>
    </location>
</feature>
<dbReference type="PANTHER" id="PTHR43118">
    <property type="entry name" value="RHAMNOGALACTURONAN LYASE (EUROFUNG)"/>
    <property type="match status" value="1"/>
</dbReference>
<feature type="domain" description="Rhamnogalacturonan lyase family 11 C-terminal" evidence="4">
    <location>
        <begin position="155"/>
        <end position="272"/>
    </location>
</feature>
<dbReference type="InterPro" id="IPR049366">
    <property type="entry name" value="RGL11_C"/>
</dbReference>
<feature type="domain" description="Rhamnogalacturonan I lyase beta-sheet" evidence="3">
    <location>
        <begin position="46"/>
        <end position="133"/>
    </location>
</feature>